<name>A0A1H0DC39_9ACTN</name>
<dbReference type="RefSeq" id="WP_093784776.1">
    <property type="nucleotide sequence ID" value="NZ_FNIE01000005.1"/>
</dbReference>
<evidence type="ECO:0000313" key="1">
    <source>
        <dbReference type="EMBL" id="SDN67698.1"/>
    </source>
</evidence>
<dbReference type="PANTHER" id="PTHR34613:SF1">
    <property type="entry name" value="SLL6017 PROTEIN"/>
    <property type="match status" value="1"/>
</dbReference>
<gene>
    <name evidence="1" type="ORF">SAMN05216259_105158</name>
</gene>
<organism evidence="1 2">
    <name type="scientific">Actinacidiphila guanduensis</name>
    <dbReference type="NCBI Taxonomy" id="310781"/>
    <lineage>
        <taxon>Bacteria</taxon>
        <taxon>Bacillati</taxon>
        <taxon>Actinomycetota</taxon>
        <taxon>Actinomycetes</taxon>
        <taxon>Kitasatosporales</taxon>
        <taxon>Streptomycetaceae</taxon>
        <taxon>Actinacidiphila</taxon>
    </lineage>
</organism>
<dbReference type="AlphaFoldDB" id="A0A1H0DC39"/>
<dbReference type="OrthoDB" id="4533444at2"/>
<reference evidence="1 2" key="1">
    <citation type="submission" date="2016-10" db="EMBL/GenBank/DDBJ databases">
        <authorList>
            <person name="de Groot N.N."/>
        </authorList>
    </citation>
    <scope>NUCLEOTIDE SEQUENCE [LARGE SCALE GENOMIC DNA]</scope>
    <source>
        <strain evidence="1 2">CGMCC 4.2022</strain>
    </source>
</reference>
<dbReference type="Proteomes" id="UP000199341">
    <property type="component" value="Unassembled WGS sequence"/>
</dbReference>
<proteinExistence type="predicted"/>
<keyword evidence="2" id="KW-1185">Reference proteome</keyword>
<sequence length="300" mass="32917">MVTSSHEAAHRIFQDRPELLNPVFRILGLRAPDKALFEVLTPDVTEIRPMERRVDTVMRVEPADGTGPFLLAIEAQGRRDENKPASWGYYLSYLSSKYRCPTLLLVICQDRGTAEWAAGPFRNGWGGWTASSVHPLALGPDNVPLITDAQEAARDLALAAFAAIVHGPNREAPAILEALARAIGSTDHLALAYYSEMLDIGLGNTPARDIWRKLMKNGSFFPGRGTLVEETFLEGKAEGVAEGKAEGKAEAVLRVLAHRGIAVSDEARERIAACRDMETLECWFDKAFSVEAAEELLAFK</sequence>
<dbReference type="EMBL" id="FNIE01000005">
    <property type="protein sequence ID" value="SDN67698.1"/>
    <property type="molecule type" value="Genomic_DNA"/>
</dbReference>
<dbReference type="PANTHER" id="PTHR34613">
    <property type="entry name" value="SLL0800 PROTEIN"/>
    <property type="match status" value="1"/>
</dbReference>
<protein>
    <recommendedName>
        <fullName evidence="3">Transposase (putative) YhgA-like domain-containing protein</fullName>
    </recommendedName>
</protein>
<evidence type="ECO:0000313" key="2">
    <source>
        <dbReference type="Proteomes" id="UP000199341"/>
    </source>
</evidence>
<accession>A0A1H0DC39</accession>
<evidence type="ECO:0008006" key="3">
    <source>
        <dbReference type="Google" id="ProtNLM"/>
    </source>
</evidence>
<dbReference type="STRING" id="310781.SAMN05216259_105158"/>